<organism evidence="3">
    <name type="scientific">Tanacetum cinerariifolium</name>
    <name type="common">Dalmatian daisy</name>
    <name type="synonym">Chrysanthemum cinerariifolium</name>
    <dbReference type="NCBI Taxonomy" id="118510"/>
    <lineage>
        <taxon>Eukaryota</taxon>
        <taxon>Viridiplantae</taxon>
        <taxon>Streptophyta</taxon>
        <taxon>Embryophyta</taxon>
        <taxon>Tracheophyta</taxon>
        <taxon>Spermatophyta</taxon>
        <taxon>Magnoliopsida</taxon>
        <taxon>eudicotyledons</taxon>
        <taxon>Gunneridae</taxon>
        <taxon>Pentapetalae</taxon>
        <taxon>asterids</taxon>
        <taxon>campanulids</taxon>
        <taxon>Asterales</taxon>
        <taxon>Asteraceae</taxon>
        <taxon>Asteroideae</taxon>
        <taxon>Anthemideae</taxon>
        <taxon>Anthemidinae</taxon>
        <taxon>Tanacetum</taxon>
    </lineage>
</organism>
<gene>
    <name evidence="3" type="ORF">Tci_058427</name>
</gene>
<feature type="region of interest" description="Disordered" evidence="2">
    <location>
        <begin position="212"/>
        <end position="242"/>
    </location>
</feature>
<comment type="caution">
    <text evidence="3">The sequence shown here is derived from an EMBL/GenBank/DDBJ whole genome shotgun (WGS) entry which is preliminary data.</text>
</comment>
<reference evidence="3" key="1">
    <citation type="journal article" date="2019" name="Sci. Rep.">
        <title>Draft genome of Tanacetum cinerariifolium, the natural source of mosquito coil.</title>
        <authorList>
            <person name="Yamashiro T."/>
            <person name="Shiraishi A."/>
            <person name="Satake H."/>
            <person name="Nakayama K."/>
        </authorList>
    </citation>
    <scope>NUCLEOTIDE SEQUENCE</scope>
</reference>
<dbReference type="AlphaFoldDB" id="A0A6L2NM35"/>
<accession>A0A6L2NM35</accession>
<evidence type="ECO:0000256" key="2">
    <source>
        <dbReference type="SAM" id="MobiDB-lite"/>
    </source>
</evidence>
<protein>
    <recommendedName>
        <fullName evidence="4">Reverse transcriptase domain-containing protein</fullName>
    </recommendedName>
</protein>
<evidence type="ECO:0000313" key="3">
    <source>
        <dbReference type="EMBL" id="GEU86449.1"/>
    </source>
</evidence>
<feature type="coiled-coil region" evidence="1">
    <location>
        <begin position="447"/>
        <end position="481"/>
    </location>
</feature>
<name>A0A6L2NM35_TANCI</name>
<dbReference type="EMBL" id="BKCJ010009325">
    <property type="protein sequence ID" value="GEU86449.1"/>
    <property type="molecule type" value="Genomic_DNA"/>
</dbReference>
<sequence>MILSVLTKFDPRKPEEIPELMYKLCEDVRNIREELAEYIDSPILNCPIFFYDEDEEYTIQYREYLEKSPNAVTTVLPNEEPEYSLSMGEYEVTSEDKRECDMFVCENSPILDDHSEIFSDSNNNDISSDDDAFEDIEYVEASLPDPELVSLETENVEDEEVDLEDIFQIQDIVLREKLLSINRLIANIESLNDNPTPDCVLNSSASIPIFEESDNSLSDNSSPKFETFSDQTEEMRSGSTITHDSLPEYDSFCFEIEPDQERLTSVMKNDIYDDSINDLLLEEVDLFLASDNSILPGIESDGYDSEGDIHFLEELLADDSIPLPENESSNFDHQDNNPSFPRPPPKPPDADAEFEPNSGDVIAALMNNIDEHIDDKCFDPGGEIDVSTNVKVDDYFPFIFVIRIFLPYLIYPAVSPLLLSAGSEDTIFDPDKINILNLKVKLRDNAIVEYTKKLEKAKKERDELKLTLEKYQNSSKSLNTLLEIQENVKSRSDKGYHTVPPPYIRNYIPPKPDLIFIDEQVKSESVDIVSNASSSVVKTVELKVESVDVKTKGVYNTVETKPIRKNNFSLPVIEDWNSDNESEYDCDKRVVRPVWNNSRMVNHKNFDNKITHPHPKRRFVSQAILTKSGKLKTAGTPVNTARPVNTAKSKQLVNYSRPI</sequence>
<proteinExistence type="predicted"/>
<evidence type="ECO:0000256" key="1">
    <source>
        <dbReference type="SAM" id="Coils"/>
    </source>
</evidence>
<evidence type="ECO:0008006" key="4">
    <source>
        <dbReference type="Google" id="ProtNLM"/>
    </source>
</evidence>
<feature type="region of interest" description="Disordered" evidence="2">
    <location>
        <begin position="322"/>
        <end position="356"/>
    </location>
</feature>
<keyword evidence="1" id="KW-0175">Coiled coil</keyword>